<reference evidence="1 2" key="1">
    <citation type="submission" date="2018-11" db="EMBL/GenBank/DDBJ databases">
        <title>Genome sequencing and assembly of Clostridium tagluense strain A121.</title>
        <authorList>
            <person name="Murakami T."/>
            <person name="Segawa T."/>
            <person name="Shcherbakova V.A."/>
            <person name="Mori H."/>
            <person name="Yoshimura Y."/>
        </authorList>
    </citation>
    <scope>NUCLEOTIDE SEQUENCE [LARGE SCALE GENOMIC DNA]</scope>
    <source>
        <strain evidence="1 2">A121</strain>
    </source>
</reference>
<evidence type="ECO:0000313" key="2">
    <source>
        <dbReference type="Proteomes" id="UP000287872"/>
    </source>
</evidence>
<organism evidence="1 2">
    <name type="scientific">Clostridium tagluense</name>
    <dbReference type="NCBI Taxonomy" id="360422"/>
    <lineage>
        <taxon>Bacteria</taxon>
        <taxon>Bacillati</taxon>
        <taxon>Bacillota</taxon>
        <taxon>Clostridia</taxon>
        <taxon>Eubacteriales</taxon>
        <taxon>Clostridiaceae</taxon>
        <taxon>Clostridium</taxon>
    </lineage>
</organism>
<keyword evidence="2" id="KW-1185">Reference proteome</keyword>
<sequence length="45" mass="5402">MGKYLFEISGEIKKELIEAFLNIHIKNIKTYLNMQGMFYNFMLLL</sequence>
<accession>A0A401UJ61</accession>
<dbReference type="EMBL" id="BHYK01000005">
    <property type="protein sequence ID" value="GCD09603.1"/>
    <property type="molecule type" value="Genomic_DNA"/>
</dbReference>
<dbReference type="AlphaFoldDB" id="A0A401UJ61"/>
<protein>
    <submittedName>
        <fullName evidence="1">Uncharacterized protein</fullName>
    </submittedName>
</protein>
<dbReference type="Proteomes" id="UP000287872">
    <property type="component" value="Unassembled WGS sequence"/>
</dbReference>
<proteinExistence type="predicted"/>
<comment type="caution">
    <text evidence="1">The sequence shown here is derived from an EMBL/GenBank/DDBJ whole genome shotgun (WGS) entry which is preliminary data.</text>
</comment>
<gene>
    <name evidence="1" type="ORF">Ctaglu_12260</name>
</gene>
<evidence type="ECO:0000313" key="1">
    <source>
        <dbReference type="EMBL" id="GCD09603.1"/>
    </source>
</evidence>
<name>A0A401UJ61_9CLOT</name>